<evidence type="ECO:0000313" key="4">
    <source>
        <dbReference type="Proteomes" id="UP000324022"/>
    </source>
</evidence>
<sequence length="339" mass="39032">MKPISPQKRHEALKLLENGLSTRQIAHQVGMSKSMVSKIRNLTIKELPIPKSGRKNKLNHLQMSWINRFVKRNPRTTLCRACQEVLQQLKVKLAPSTLCKALLFNHFRARKIVKKPLLNNKHKKDCLAFALAHRELTIDDWKTVIWSDEAKINRLGSDGKQHCWINTAGFSSKLVHPTLKFGGGNIMVWGAMTHKGVGSVHVVRQRMTAGIYIDILEENLLRLLRTIGFFNDVTRPIFQQDNDPKHKAKIAMQWFQDNHIRLLDWPAQSLDLKPIEHLWTKLKRRLGQYNTRPSGVLELECRVQEVWAQIPVSTCHALIESMPRRIEAVIKAKGGHTKY</sequence>
<feature type="domain" description="Tc1-like transposase DDE" evidence="2">
    <location>
        <begin position="183"/>
        <end position="288"/>
    </location>
</feature>
<dbReference type="InterPro" id="IPR036397">
    <property type="entry name" value="RNaseH_sf"/>
</dbReference>
<gene>
    <name evidence="3" type="ORF">UTRI_10098</name>
</gene>
<dbReference type="PANTHER" id="PTHR47326:SF1">
    <property type="entry name" value="HTH PSQ-TYPE DOMAIN-CONTAINING PROTEIN"/>
    <property type="match status" value="1"/>
</dbReference>
<evidence type="ECO:0000259" key="2">
    <source>
        <dbReference type="Pfam" id="PF13358"/>
    </source>
</evidence>
<dbReference type="Pfam" id="PF13358">
    <property type="entry name" value="DDE_3"/>
    <property type="match status" value="1"/>
</dbReference>
<dbReference type="OrthoDB" id="2553913at2759"/>
<name>A0A5C3E729_9BASI</name>
<evidence type="ECO:0000313" key="3">
    <source>
        <dbReference type="EMBL" id="SPO25311.1"/>
    </source>
</evidence>
<protein>
    <submittedName>
        <fullName evidence="3">Related to transposase</fullName>
    </submittedName>
</protein>
<proteinExistence type="predicted"/>
<accession>A0A5C3E729</accession>
<dbReference type="EMBL" id="OOIN01000011">
    <property type="protein sequence ID" value="SPO25311.1"/>
    <property type="molecule type" value="Genomic_DNA"/>
</dbReference>
<dbReference type="SUPFAM" id="SSF46689">
    <property type="entry name" value="Homeodomain-like"/>
    <property type="match status" value="1"/>
</dbReference>
<dbReference type="Pfam" id="PF01498">
    <property type="entry name" value="HTH_Tnp_Tc3_2"/>
    <property type="match status" value="1"/>
</dbReference>
<dbReference type="GO" id="GO:0006313">
    <property type="term" value="P:DNA transposition"/>
    <property type="evidence" value="ECO:0007669"/>
    <property type="project" value="InterPro"/>
</dbReference>
<dbReference type="InterPro" id="IPR002492">
    <property type="entry name" value="Transposase_Tc1-like"/>
</dbReference>
<feature type="domain" description="Transposase Tc1-like" evidence="1">
    <location>
        <begin position="66"/>
        <end position="134"/>
    </location>
</feature>
<dbReference type="PANTHER" id="PTHR47326">
    <property type="entry name" value="TRANSPOSABLE ELEMENT TC3 TRANSPOSASE-LIKE PROTEIN"/>
    <property type="match status" value="1"/>
</dbReference>
<evidence type="ECO:0000259" key="1">
    <source>
        <dbReference type="Pfam" id="PF01498"/>
    </source>
</evidence>
<keyword evidence="4" id="KW-1185">Reference proteome</keyword>
<dbReference type="Proteomes" id="UP000324022">
    <property type="component" value="Unassembled WGS sequence"/>
</dbReference>
<reference evidence="3 4" key="1">
    <citation type="submission" date="2018-03" db="EMBL/GenBank/DDBJ databases">
        <authorList>
            <person name="Guldener U."/>
        </authorList>
    </citation>
    <scope>NUCLEOTIDE SEQUENCE [LARGE SCALE GENOMIC DNA]</scope>
    <source>
        <strain evidence="3 4">NBRC100155</strain>
    </source>
</reference>
<dbReference type="GO" id="GO:0003677">
    <property type="term" value="F:DNA binding"/>
    <property type="evidence" value="ECO:0007669"/>
    <property type="project" value="InterPro"/>
</dbReference>
<dbReference type="Gene3D" id="3.30.420.10">
    <property type="entry name" value="Ribonuclease H-like superfamily/Ribonuclease H"/>
    <property type="match status" value="1"/>
</dbReference>
<dbReference type="AlphaFoldDB" id="A0A5C3E729"/>
<dbReference type="InterPro" id="IPR038717">
    <property type="entry name" value="Tc1-like_DDE_dom"/>
</dbReference>
<organism evidence="3 4">
    <name type="scientific">Ustilago trichophora</name>
    <dbReference type="NCBI Taxonomy" id="86804"/>
    <lineage>
        <taxon>Eukaryota</taxon>
        <taxon>Fungi</taxon>
        <taxon>Dikarya</taxon>
        <taxon>Basidiomycota</taxon>
        <taxon>Ustilaginomycotina</taxon>
        <taxon>Ustilaginomycetes</taxon>
        <taxon>Ustilaginales</taxon>
        <taxon>Ustilaginaceae</taxon>
        <taxon>Ustilago</taxon>
    </lineage>
</organism>
<dbReference type="InterPro" id="IPR009057">
    <property type="entry name" value="Homeodomain-like_sf"/>
</dbReference>
<dbReference type="GO" id="GO:0015074">
    <property type="term" value="P:DNA integration"/>
    <property type="evidence" value="ECO:0007669"/>
    <property type="project" value="InterPro"/>
</dbReference>